<dbReference type="EMBL" id="CP136600">
    <property type="protein sequence ID" value="WOH39068.1"/>
    <property type="molecule type" value="Genomic_DNA"/>
</dbReference>
<feature type="region of interest" description="Disordered" evidence="1">
    <location>
        <begin position="33"/>
        <end position="54"/>
    </location>
</feature>
<evidence type="ECO:0000313" key="3">
    <source>
        <dbReference type="EMBL" id="WOH39068.1"/>
    </source>
</evidence>
<evidence type="ECO:0008006" key="5">
    <source>
        <dbReference type="Google" id="ProtNLM"/>
    </source>
</evidence>
<evidence type="ECO:0000256" key="1">
    <source>
        <dbReference type="SAM" id="MobiDB-lite"/>
    </source>
</evidence>
<keyword evidence="2" id="KW-0732">Signal</keyword>
<dbReference type="Proteomes" id="UP001301442">
    <property type="component" value="Chromosome"/>
</dbReference>
<feature type="chain" id="PRO_5045151891" description="Big-1 domain-containing protein" evidence="2">
    <location>
        <begin position="20"/>
        <end position="773"/>
    </location>
</feature>
<sequence>MKYTIKVLTSLFVILFLLAGCDGDEPSAENIAAHLNGTDTPSDATTTDTSTTDDPTATTVEEIISFSVAIADSSGVETLNVVTGSPVVVSATLLIDEQPQAGVLVAFSMQYNLGVLDPAIGTVLTDENGIASIILSAGEQAGADTITASGGGLTANMNFSVSAETTNVSMSAAVASPASISATGTSTVSVAINDVDNDTSYNEPVVVNFSSVCVEAGLATIESSVVSVNGTVQSTYKDIACGQADTIEVNAKVGSQLLSSSVVIDVQDATAGSINFIGASNEFIALQGTGGSGGEVTRSETSVLTFQVLDVTGNPAAYEEVMFELSSQVGNISLNYANAQTNADGFVDIIVQSGHVASTIRVIATLVSNPDLSTISDLLVISTGVADYNSFSLSVSNFNPEAWLIDGIKVQVVAHVSDHFNNPVPDGTAISFNTEFGQVEPSCTTTNGSCVVDWTSSNPRTPIPPFRDAGTETKMLGDGNVCLKADGSASMLNNPLYAYPCFYSNAEQATAVSAAMPGGLGQVYGNRVTIFAHLIGEESFADTNGNGIFDDGEAYTDIPAEGFRDDNEDGLYAGRYSDGTLESGAQAAIDACSSSTGVVCEQLGGDNEEYVDFNNDGTYDGLGNNMLNSVLCNEQSAGCTSDLLPISRSITILQSGSWAHISMIESGLDREEATNYFNTVDISTGAKTIVSYVTDLHNGRMPSGTTISYSAGIGEIVGPSSCTVLNSSMLGFEGCSVVIKRSVDIGEPDSGPLTVTVKSPAGAVTKQSILLTD</sequence>
<proteinExistence type="predicted"/>
<organism evidence="3 4">
    <name type="scientific">Thalassotalea fonticola</name>
    <dbReference type="NCBI Taxonomy" id="3065649"/>
    <lineage>
        <taxon>Bacteria</taxon>
        <taxon>Pseudomonadati</taxon>
        <taxon>Pseudomonadota</taxon>
        <taxon>Gammaproteobacteria</taxon>
        <taxon>Alteromonadales</taxon>
        <taxon>Colwelliaceae</taxon>
        <taxon>Thalassotalea</taxon>
    </lineage>
</organism>
<dbReference type="Gene3D" id="2.60.40.10">
    <property type="entry name" value="Immunoglobulins"/>
    <property type="match status" value="2"/>
</dbReference>
<feature type="compositionally biased region" description="Low complexity" evidence="1">
    <location>
        <begin position="38"/>
        <end position="54"/>
    </location>
</feature>
<reference evidence="3 4" key="1">
    <citation type="submission" date="2023-09" db="EMBL/GenBank/DDBJ databases">
        <authorList>
            <person name="Qi X."/>
        </authorList>
    </citation>
    <scope>NUCLEOTIDE SEQUENCE [LARGE SCALE GENOMIC DNA]</scope>
    <source>
        <strain evidence="3 4">S1-1</strain>
    </source>
</reference>
<feature type="signal peptide" evidence="2">
    <location>
        <begin position="1"/>
        <end position="19"/>
    </location>
</feature>
<dbReference type="PROSITE" id="PS51257">
    <property type="entry name" value="PROKAR_LIPOPROTEIN"/>
    <property type="match status" value="1"/>
</dbReference>
<dbReference type="SUPFAM" id="SSF49373">
    <property type="entry name" value="Invasin/intimin cell-adhesion fragments"/>
    <property type="match status" value="2"/>
</dbReference>
<dbReference type="InterPro" id="IPR013783">
    <property type="entry name" value="Ig-like_fold"/>
</dbReference>
<evidence type="ECO:0000313" key="4">
    <source>
        <dbReference type="Proteomes" id="UP001301442"/>
    </source>
</evidence>
<name>A0ABZ0GU05_9GAMM</name>
<protein>
    <recommendedName>
        <fullName evidence="5">Big-1 domain-containing protein</fullName>
    </recommendedName>
</protein>
<keyword evidence="4" id="KW-1185">Reference proteome</keyword>
<evidence type="ECO:0000256" key="2">
    <source>
        <dbReference type="SAM" id="SignalP"/>
    </source>
</evidence>
<dbReference type="RefSeq" id="WP_348397835.1">
    <property type="nucleotide sequence ID" value="NZ_CP136600.1"/>
</dbReference>
<dbReference type="InterPro" id="IPR008964">
    <property type="entry name" value="Invasin/intimin_cell_adhesion"/>
</dbReference>
<accession>A0ABZ0GU05</accession>
<gene>
    <name evidence="3" type="ORF">RI844_07550</name>
</gene>